<dbReference type="RefSeq" id="WP_042444865.1">
    <property type="nucleotide sequence ID" value="NZ_BBPN01000008.1"/>
</dbReference>
<evidence type="ECO:0000313" key="1">
    <source>
        <dbReference type="EMBL" id="SEL27453.1"/>
    </source>
</evidence>
<keyword evidence="2" id="KW-1185">Reference proteome</keyword>
<protein>
    <recommendedName>
        <fullName evidence="3">PRC-barrel domain-containing protein</fullName>
    </recommendedName>
</protein>
<sequence>MATAPDRTDLWHFELEGHAGLGSLTGYTVRAVDGRLGRVLRTVDDVSTGLLVVNTGPWFFGRLPAVPAGLIAGVDDACNTVQLHCGKQRLRRAPEYSADSAEAFAGYREKTGRYFDDAPGSDRHPG</sequence>
<dbReference type="eggNOG" id="COG3861">
    <property type="taxonomic scope" value="Bacteria"/>
</dbReference>
<dbReference type="InterPro" id="IPR011033">
    <property type="entry name" value="PRC_barrel-like_sf"/>
</dbReference>
<reference evidence="2" key="1">
    <citation type="submission" date="2016-10" db="EMBL/GenBank/DDBJ databases">
        <authorList>
            <person name="Varghese N."/>
        </authorList>
    </citation>
    <scope>NUCLEOTIDE SEQUENCE [LARGE SCALE GENOMIC DNA]</scope>
    <source>
        <strain evidence="2">DSM 45096 / BCRC 16803 / CGMCC 4.1857 / CIP 109030 / JCM 12277 / KCTC 19219 / NBRC 100920 / 33214</strain>
    </source>
</reference>
<name>A0A1H7NV93_STRJI</name>
<dbReference type="EMBL" id="FOAZ01000007">
    <property type="protein sequence ID" value="SEL27453.1"/>
    <property type="molecule type" value="Genomic_DNA"/>
</dbReference>
<organism evidence="1 2">
    <name type="scientific">Streptacidiphilus jiangxiensis</name>
    <dbReference type="NCBI Taxonomy" id="235985"/>
    <lineage>
        <taxon>Bacteria</taxon>
        <taxon>Bacillati</taxon>
        <taxon>Actinomycetota</taxon>
        <taxon>Actinomycetes</taxon>
        <taxon>Kitasatosporales</taxon>
        <taxon>Streptomycetaceae</taxon>
        <taxon>Streptacidiphilus</taxon>
    </lineage>
</organism>
<dbReference type="AlphaFoldDB" id="A0A1H7NV93"/>
<proteinExistence type="predicted"/>
<dbReference type="OrthoDB" id="3854863at2"/>
<evidence type="ECO:0008006" key="3">
    <source>
        <dbReference type="Google" id="ProtNLM"/>
    </source>
</evidence>
<dbReference type="STRING" id="235985.SAMN05414137_10791"/>
<dbReference type="SUPFAM" id="SSF50346">
    <property type="entry name" value="PRC-barrel domain"/>
    <property type="match status" value="1"/>
</dbReference>
<evidence type="ECO:0000313" key="2">
    <source>
        <dbReference type="Proteomes" id="UP000183015"/>
    </source>
</evidence>
<dbReference type="Proteomes" id="UP000183015">
    <property type="component" value="Unassembled WGS sequence"/>
</dbReference>
<accession>A0A1H7NV93</accession>
<gene>
    <name evidence="1" type="ORF">SAMN05414137_10791</name>
</gene>